<reference evidence="1 2" key="1">
    <citation type="journal article" date="2019" name="Sci. Rep.">
        <title>Orb-weaving spider Araneus ventricosus genome elucidates the spidroin gene catalogue.</title>
        <authorList>
            <person name="Kono N."/>
            <person name="Nakamura H."/>
            <person name="Ohtoshi R."/>
            <person name="Moran D.A.P."/>
            <person name="Shinohara A."/>
            <person name="Yoshida Y."/>
            <person name="Fujiwara M."/>
            <person name="Mori M."/>
            <person name="Tomita M."/>
            <person name="Arakawa K."/>
        </authorList>
    </citation>
    <scope>NUCLEOTIDE SEQUENCE [LARGE SCALE GENOMIC DNA]</scope>
</reference>
<dbReference type="EMBL" id="BGPR01005520">
    <property type="protein sequence ID" value="GBN10945.1"/>
    <property type="molecule type" value="Genomic_DNA"/>
</dbReference>
<evidence type="ECO:0000313" key="1">
    <source>
        <dbReference type="EMBL" id="GBN10945.1"/>
    </source>
</evidence>
<gene>
    <name evidence="1" type="ORF">AVEN_147279_1</name>
</gene>
<sequence>MFEINHKTFFQSIYLDHNAVTDFTGEGLSGSILNTTEKFGLVLKYIGEHLTGLAVNGQCVKLGVAKHLKKKLSKDIIVSCNPMLKIELIRKHAEVPKIVADAFQLIHDTMKHFSIVKSYEMLLENFDDYFYKPKLFKTMKVASYCEDVFKTFICDYLLKVFSCEQDPDGYVFRHLLMNKETMLNNLALSDICCCLGKTSRKVQDSDLFPWQYMSFIQSMISSSKIMIQYLEELSICLINDTITNCAALLKRFPGHLFYNLKKSVEMFNISQDLTSIFLGVPLPEKPVSSKTLRLHSSVNNSIVEK</sequence>
<dbReference type="Proteomes" id="UP000499080">
    <property type="component" value="Unassembled WGS sequence"/>
</dbReference>
<proteinExistence type="predicted"/>
<name>A0A4Y2L8B8_ARAVE</name>
<protein>
    <submittedName>
        <fullName evidence="1">Uncharacterized protein</fullName>
    </submittedName>
</protein>
<dbReference type="AlphaFoldDB" id="A0A4Y2L8B8"/>
<evidence type="ECO:0000313" key="2">
    <source>
        <dbReference type="Proteomes" id="UP000499080"/>
    </source>
</evidence>
<organism evidence="1 2">
    <name type="scientific">Araneus ventricosus</name>
    <name type="common">Orbweaver spider</name>
    <name type="synonym">Epeira ventricosa</name>
    <dbReference type="NCBI Taxonomy" id="182803"/>
    <lineage>
        <taxon>Eukaryota</taxon>
        <taxon>Metazoa</taxon>
        <taxon>Ecdysozoa</taxon>
        <taxon>Arthropoda</taxon>
        <taxon>Chelicerata</taxon>
        <taxon>Arachnida</taxon>
        <taxon>Araneae</taxon>
        <taxon>Araneomorphae</taxon>
        <taxon>Entelegynae</taxon>
        <taxon>Araneoidea</taxon>
        <taxon>Araneidae</taxon>
        <taxon>Araneus</taxon>
    </lineage>
</organism>
<keyword evidence="2" id="KW-1185">Reference proteome</keyword>
<accession>A0A4Y2L8B8</accession>
<comment type="caution">
    <text evidence="1">The sequence shown here is derived from an EMBL/GenBank/DDBJ whole genome shotgun (WGS) entry which is preliminary data.</text>
</comment>